<dbReference type="AlphaFoldDB" id="A0AB34JUA9"/>
<organism evidence="3 4">
    <name type="scientific">Prymnesium parvum</name>
    <name type="common">Toxic golden alga</name>
    <dbReference type="NCBI Taxonomy" id="97485"/>
    <lineage>
        <taxon>Eukaryota</taxon>
        <taxon>Haptista</taxon>
        <taxon>Haptophyta</taxon>
        <taxon>Prymnesiophyceae</taxon>
        <taxon>Prymnesiales</taxon>
        <taxon>Prymnesiaceae</taxon>
        <taxon>Prymnesium</taxon>
    </lineage>
</organism>
<evidence type="ECO:0000313" key="2">
    <source>
        <dbReference type="EMBL" id="KAL1504413.1"/>
    </source>
</evidence>
<dbReference type="EMBL" id="JBGBPQ010000020">
    <property type="protein sequence ID" value="KAL1504413.1"/>
    <property type="molecule type" value="Genomic_DNA"/>
</dbReference>
<comment type="caution">
    <text evidence="3">The sequence shown here is derived from an EMBL/GenBank/DDBJ whole genome shotgun (WGS) entry which is preliminary data.</text>
</comment>
<sequence length="163" mass="17385">MTVICRAPELRELSTLPPAKANGAPAPPPPRTQLQSARPRPPARFITPPQPSYKPLKASAYRSPSTPLGNLRIPAERNACTALATHPLTFVPCSVLAALRTCLETSRLRVPCAPPLFHHSTSTATAYVYSTSFIGTRSTASSCASTTLHFHASSNASYSSDQT</sequence>
<feature type="region of interest" description="Disordered" evidence="1">
    <location>
        <begin position="1"/>
        <end position="49"/>
    </location>
</feature>
<evidence type="ECO:0000313" key="4">
    <source>
        <dbReference type="Proteomes" id="UP001515480"/>
    </source>
</evidence>
<evidence type="ECO:0000256" key="1">
    <source>
        <dbReference type="SAM" id="MobiDB-lite"/>
    </source>
</evidence>
<accession>A0AB34JUA9</accession>
<dbReference type="EMBL" id="JBGBPQ010000005">
    <property type="protein sequence ID" value="KAL1524531.1"/>
    <property type="molecule type" value="Genomic_DNA"/>
</dbReference>
<keyword evidence="4" id="KW-1185">Reference proteome</keyword>
<name>A0AB34JUA9_PRYPA</name>
<proteinExistence type="predicted"/>
<evidence type="ECO:0000313" key="3">
    <source>
        <dbReference type="EMBL" id="KAL1524531.1"/>
    </source>
</evidence>
<reference evidence="3 4" key="1">
    <citation type="journal article" date="2024" name="Science">
        <title>Giant polyketide synthase enzymes in the biosynthesis of giant marine polyether toxins.</title>
        <authorList>
            <person name="Fallon T.R."/>
            <person name="Shende V.V."/>
            <person name="Wierzbicki I.H."/>
            <person name="Pendleton A.L."/>
            <person name="Watervoot N.F."/>
            <person name="Auber R.P."/>
            <person name="Gonzalez D.J."/>
            <person name="Wisecaver J.H."/>
            <person name="Moore B.S."/>
        </authorList>
    </citation>
    <scope>NUCLEOTIDE SEQUENCE [LARGE SCALE GENOMIC DNA]</scope>
    <source>
        <strain evidence="3 4">12B1</strain>
    </source>
</reference>
<dbReference type="Proteomes" id="UP001515480">
    <property type="component" value="Unassembled WGS sequence"/>
</dbReference>
<gene>
    <name evidence="2" type="ORF">AB1Y20_010819</name>
    <name evidence="3" type="ORF">AB1Y20_019424</name>
</gene>
<protein>
    <submittedName>
        <fullName evidence="3">Uncharacterized protein</fullName>
    </submittedName>
</protein>